<dbReference type="InterPro" id="IPR036869">
    <property type="entry name" value="J_dom_sf"/>
</dbReference>
<feature type="compositionally biased region" description="Basic and acidic residues" evidence="2">
    <location>
        <begin position="8"/>
        <end position="24"/>
    </location>
</feature>
<dbReference type="EMBL" id="JANPWZ010000296">
    <property type="protein sequence ID" value="KAJ3577873.1"/>
    <property type="molecule type" value="Genomic_DNA"/>
</dbReference>
<dbReference type="PROSITE" id="PS50076">
    <property type="entry name" value="DNAJ_2"/>
    <property type="match status" value="1"/>
</dbReference>
<dbReference type="PANTHER" id="PTHR44157">
    <property type="entry name" value="DNAJ HOMOLOG SUBFAMILY C MEMBER 11"/>
    <property type="match status" value="1"/>
</dbReference>
<reference evidence="4" key="1">
    <citation type="submission" date="2022-07" db="EMBL/GenBank/DDBJ databases">
        <title>Genome Sequence of Xylaria arbuscula.</title>
        <authorList>
            <person name="Buettner E."/>
        </authorList>
    </citation>
    <scope>NUCLEOTIDE SEQUENCE</scope>
    <source>
        <strain evidence="4">VT107</strain>
    </source>
</reference>
<accession>A0A9W8NK81</accession>
<evidence type="ECO:0000256" key="1">
    <source>
        <dbReference type="ARBA" id="ARBA00023186"/>
    </source>
</evidence>
<dbReference type="Proteomes" id="UP001148614">
    <property type="component" value="Unassembled WGS sequence"/>
</dbReference>
<feature type="domain" description="J" evidence="3">
    <location>
        <begin position="118"/>
        <end position="185"/>
    </location>
</feature>
<dbReference type="GO" id="GO:0042407">
    <property type="term" value="P:cristae formation"/>
    <property type="evidence" value="ECO:0007669"/>
    <property type="project" value="TreeGrafter"/>
</dbReference>
<keyword evidence="5" id="KW-1185">Reference proteome</keyword>
<evidence type="ECO:0000256" key="2">
    <source>
        <dbReference type="SAM" id="MobiDB-lite"/>
    </source>
</evidence>
<dbReference type="InterPro" id="IPR024586">
    <property type="entry name" value="DnaJ-like_C11_C"/>
</dbReference>
<gene>
    <name evidence="4" type="ORF">NPX13_g2691</name>
</gene>
<dbReference type="AlphaFoldDB" id="A0A9W8NK81"/>
<evidence type="ECO:0000259" key="3">
    <source>
        <dbReference type="PROSITE" id="PS50076"/>
    </source>
</evidence>
<sequence length="822" mass="92094">MASVSSARRLENGAQSDRRSRDQENLTISSATNQSRLGRYSYASLRSATSHFSLNEQFATTRRDYEFGDDDASSTWERLTVQSHHTKDGLDAASVIVVNSEDLANSNATTWPFLDFEDLYDILCVPCDPPTESLLRAYLRISPLFDPEPHPPHLRPVAEAYSKMITGTFEILLDPYQQAHYNLISRTVIDGQSYPGAQSLAAFCGERSTNEVRASFDFREAVNPKPYPSASNIAPLELFDFEIGHTTSIDLSEPKHRLFQLKRQLEHFTVSGDTLTDKECLLSSTTKQLNGTTLTLQTSFYGLLRDGLAMDYQFEGKPIFPPLISQDRLLPLRVGRIRPQMAVNLRHVIPKRPSCRKTTGTLQPSASENCAKEETVVEIGTTILPDTIGSLSVSRSIVVPFDHTRSFVRLESEQILRERMLPRLAATIERPVRGGQMLVKIASGDYGRKYADEPWCIPAGFGGIKRTYIEHVLELDGMPRMFLSPLRPPRVEIAFKNGCTFKSQDAYITRERFIQGIDALDIASDTGKGGRWTVTAAAEPRYYSIVAKHARDVNLSALDLHRPLSLLPKLQTSLDTDATIFARPPLRVEAEIGADSFGAGYLALRCLKRVGRFSKVGFEIGLSTYSLYLSMYWSRLDRRVNIPFYICPGKSLHLKTMLLVTVIPFAGLTLWELWDRHRGWKRHQQRLAAQQDHRYIQKRRAEADTLTTLMAPAVQKRQKAESAANGLVILSAKYGVKAPGAGEATAWGAAEVADVTFAVAALVDRGHLLIPSGVRKSHILGFWDPEPTEEKVLHVRYSFQGRETTIEVRGDDEQLELPPPWL</sequence>
<evidence type="ECO:0000313" key="4">
    <source>
        <dbReference type="EMBL" id="KAJ3577873.1"/>
    </source>
</evidence>
<dbReference type="Pfam" id="PF11875">
    <property type="entry name" value="DnaJ-like_C11_C"/>
    <property type="match status" value="1"/>
</dbReference>
<dbReference type="InterPro" id="IPR052243">
    <property type="entry name" value="Mito_inner_membrane_organizer"/>
</dbReference>
<keyword evidence="1" id="KW-0143">Chaperone</keyword>
<name>A0A9W8NK81_9PEZI</name>
<dbReference type="SUPFAM" id="SSF46565">
    <property type="entry name" value="Chaperone J-domain"/>
    <property type="match status" value="1"/>
</dbReference>
<protein>
    <recommendedName>
        <fullName evidence="3">J domain-containing protein</fullName>
    </recommendedName>
</protein>
<dbReference type="InterPro" id="IPR001623">
    <property type="entry name" value="DnaJ_domain"/>
</dbReference>
<evidence type="ECO:0000313" key="5">
    <source>
        <dbReference type="Proteomes" id="UP001148614"/>
    </source>
</evidence>
<comment type="caution">
    <text evidence="4">The sequence shown here is derived from an EMBL/GenBank/DDBJ whole genome shotgun (WGS) entry which is preliminary data.</text>
</comment>
<dbReference type="PANTHER" id="PTHR44157:SF1">
    <property type="entry name" value="DNAJ HOMOLOG SUBFAMILY C MEMBER 11"/>
    <property type="match status" value="1"/>
</dbReference>
<organism evidence="4 5">
    <name type="scientific">Xylaria arbuscula</name>
    <dbReference type="NCBI Taxonomy" id="114810"/>
    <lineage>
        <taxon>Eukaryota</taxon>
        <taxon>Fungi</taxon>
        <taxon>Dikarya</taxon>
        <taxon>Ascomycota</taxon>
        <taxon>Pezizomycotina</taxon>
        <taxon>Sordariomycetes</taxon>
        <taxon>Xylariomycetidae</taxon>
        <taxon>Xylariales</taxon>
        <taxon>Xylariaceae</taxon>
        <taxon>Xylaria</taxon>
    </lineage>
</organism>
<proteinExistence type="predicted"/>
<feature type="region of interest" description="Disordered" evidence="2">
    <location>
        <begin position="1"/>
        <end position="30"/>
    </location>
</feature>
<dbReference type="GO" id="GO:0005739">
    <property type="term" value="C:mitochondrion"/>
    <property type="evidence" value="ECO:0007669"/>
    <property type="project" value="GOC"/>
</dbReference>